<protein>
    <submittedName>
        <fullName evidence="1">Uncharacterized protein</fullName>
    </submittedName>
</protein>
<dbReference type="Proteomes" id="UP000602260">
    <property type="component" value="Unassembled WGS sequence"/>
</dbReference>
<accession>A0A8J6J5X8</accession>
<dbReference type="EMBL" id="JACOPN010000006">
    <property type="protein sequence ID" value="MBC5717462.1"/>
    <property type="molecule type" value="Genomic_DNA"/>
</dbReference>
<sequence length="196" mass="22302">MSVSVGQRVQSMIDHMSKGEIELALSDICIAIDITSQKYYNEPNSSASCYKRFLKENIWMIVVTGMGSLITEAVKLPFTHKDIKSDYEGYCTLEQIIYHVMRCGLIHGTGEESKIVWNTNVPLAIDKDQNLNISPSFIWGLALCVITCPVNLHERVGDYCWISMATFKYLINDLWGKRDSVKNMIKSQYDVTIKEC</sequence>
<dbReference type="AlphaFoldDB" id="A0A8J6J5X8"/>
<proteinExistence type="predicted"/>
<name>A0A8J6J5X8_9FIRM</name>
<gene>
    <name evidence="1" type="ORF">H8S55_09035</name>
</gene>
<evidence type="ECO:0000313" key="1">
    <source>
        <dbReference type="EMBL" id="MBC5717462.1"/>
    </source>
</evidence>
<comment type="caution">
    <text evidence="1">The sequence shown here is derived from an EMBL/GenBank/DDBJ whole genome shotgun (WGS) entry which is preliminary data.</text>
</comment>
<dbReference type="RefSeq" id="WP_186878705.1">
    <property type="nucleotide sequence ID" value="NZ_JACOPN010000006.1"/>
</dbReference>
<evidence type="ECO:0000313" key="2">
    <source>
        <dbReference type="Proteomes" id="UP000602260"/>
    </source>
</evidence>
<organism evidence="1 2">
    <name type="scientific">Flintibacter faecis</name>
    <dbReference type="NCBI Taxonomy" id="2763047"/>
    <lineage>
        <taxon>Bacteria</taxon>
        <taxon>Bacillati</taxon>
        <taxon>Bacillota</taxon>
        <taxon>Clostridia</taxon>
        <taxon>Eubacteriales</taxon>
        <taxon>Flintibacter</taxon>
    </lineage>
</organism>
<reference evidence="1" key="1">
    <citation type="submission" date="2020-08" db="EMBL/GenBank/DDBJ databases">
        <title>Genome public.</title>
        <authorList>
            <person name="Liu C."/>
            <person name="Sun Q."/>
        </authorList>
    </citation>
    <scope>NUCLEOTIDE SEQUENCE</scope>
    <source>
        <strain evidence="1">BX5</strain>
    </source>
</reference>
<keyword evidence="2" id="KW-1185">Reference proteome</keyword>